<name>X1MPY8_9ZZZZ</name>
<dbReference type="EMBL" id="BARV01004249">
    <property type="protein sequence ID" value="GAI16750.1"/>
    <property type="molecule type" value="Genomic_DNA"/>
</dbReference>
<accession>X1MPY8</accession>
<organism evidence="1">
    <name type="scientific">marine sediment metagenome</name>
    <dbReference type="NCBI Taxonomy" id="412755"/>
    <lineage>
        <taxon>unclassified sequences</taxon>
        <taxon>metagenomes</taxon>
        <taxon>ecological metagenomes</taxon>
    </lineage>
</organism>
<proteinExistence type="predicted"/>
<protein>
    <submittedName>
        <fullName evidence="1">Uncharacterized protein</fullName>
    </submittedName>
</protein>
<reference evidence="1" key="1">
    <citation type="journal article" date="2014" name="Front. Microbiol.">
        <title>High frequency of phylogenetically diverse reductive dehalogenase-homologous genes in deep subseafloor sedimentary metagenomes.</title>
        <authorList>
            <person name="Kawai M."/>
            <person name="Futagami T."/>
            <person name="Toyoda A."/>
            <person name="Takaki Y."/>
            <person name="Nishi S."/>
            <person name="Hori S."/>
            <person name="Arai W."/>
            <person name="Tsubouchi T."/>
            <person name="Morono Y."/>
            <person name="Uchiyama I."/>
            <person name="Ito T."/>
            <person name="Fujiyama A."/>
            <person name="Inagaki F."/>
            <person name="Takami H."/>
        </authorList>
    </citation>
    <scope>NUCLEOTIDE SEQUENCE</scope>
    <source>
        <strain evidence="1">Expedition CK06-06</strain>
    </source>
</reference>
<dbReference type="AlphaFoldDB" id="X1MPY8"/>
<gene>
    <name evidence="1" type="ORF">S06H3_09568</name>
</gene>
<feature type="non-terminal residue" evidence="1">
    <location>
        <position position="1"/>
    </location>
</feature>
<comment type="caution">
    <text evidence="1">The sequence shown here is derived from an EMBL/GenBank/DDBJ whole genome shotgun (WGS) entry which is preliminary data.</text>
</comment>
<evidence type="ECO:0000313" key="1">
    <source>
        <dbReference type="EMBL" id="GAI16750.1"/>
    </source>
</evidence>
<sequence>PLDVKTEFVKYSLLKPSKFKGHYDPHPVCYC</sequence>